<evidence type="ECO:0000313" key="2">
    <source>
        <dbReference type="Proteomes" id="UP000249254"/>
    </source>
</evidence>
<name>A0A328ACR1_9CAUL</name>
<accession>A0A328ACR1</accession>
<evidence type="ECO:0000313" key="1">
    <source>
        <dbReference type="EMBL" id="RAK51174.1"/>
    </source>
</evidence>
<dbReference type="Gene3D" id="3.90.1590.10">
    <property type="entry name" value="glutathione-dependent formaldehyde- activating enzyme (gfa)"/>
    <property type="match status" value="1"/>
</dbReference>
<keyword evidence="2" id="KW-1185">Reference proteome</keyword>
<comment type="caution">
    <text evidence="1">The sequence shown here is derived from an EMBL/GenBank/DDBJ whole genome shotgun (WGS) entry which is preliminary data.</text>
</comment>
<gene>
    <name evidence="1" type="ORF">DJ017_19640</name>
</gene>
<dbReference type="EMBL" id="QFYQ01000003">
    <property type="protein sequence ID" value="RAK51174.1"/>
    <property type="molecule type" value="Genomic_DNA"/>
</dbReference>
<dbReference type="Pfam" id="PF19648">
    <property type="entry name" value="DUF6151"/>
    <property type="match status" value="1"/>
</dbReference>
<protein>
    <recommendedName>
        <fullName evidence="3">CENP-V/GFA domain-containing protein</fullName>
    </recommendedName>
</protein>
<dbReference type="Proteomes" id="UP000249254">
    <property type="component" value="Unassembled WGS sequence"/>
</dbReference>
<evidence type="ECO:0008006" key="3">
    <source>
        <dbReference type="Google" id="ProtNLM"/>
    </source>
</evidence>
<proteinExistence type="predicted"/>
<dbReference type="InterPro" id="IPR046149">
    <property type="entry name" value="DUF6151"/>
</dbReference>
<sequence>MARHLECACGAVQGTVETGPPVNHVVCYCRDCQAWAHHLGRAAEILDERGGSEIVQLLPKAVRFTKGADKLACMRMTGRGPLRWYTTCCNTPIGNGALSSKVAFLGLVSACLKKDPRPLDADFGPVAMRVFTAGAKGEPKPLQTPMWKLVSKLAGMTLKARLDGSWRTNPFFDARTGEPVATPQTATAKARAEALANVA</sequence>
<dbReference type="RefSeq" id="WP_111530609.1">
    <property type="nucleotide sequence ID" value="NZ_JBHRSG010000003.1"/>
</dbReference>
<dbReference type="OrthoDB" id="5500342at2"/>
<dbReference type="AlphaFoldDB" id="A0A328ACR1"/>
<dbReference type="InterPro" id="IPR011057">
    <property type="entry name" value="Mss4-like_sf"/>
</dbReference>
<organism evidence="1 2">
    <name type="scientific">Phenylobacterium soli</name>
    <dbReference type="NCBI Taxonomy" id="2170551"/>
    <lineage>
        <taxon>Bacteria</taxon>
        <taxon>Pseudomonadati</taxon>
        <taxon>Pseudomonadota</taxon>
        <taxon>Alphaproteobacteria</taxon>
        <taxon>Caulobacterales</taxon>
        <taxon>Caulobacteraceae</taxon>
        <taxon>Phenylobacterium</taxon>
    </lineage>
</organism>
<dbReference type="SUPFAM" id="SSF51316">
    <property type="entry name" value="Mss4-like"/>
    <property type="match status" value="1"/>
</dbReference>
<reference evidence="2" key="1">
    <citation type="submission" date="2018-05" db="EMBL/GenBank/DDBJ databases">
        <authorList>
            <person name="Li X."/>
        </authorList>
    </citation>
    <scope>NUCLEOTIDE SEQUENCE [LARGE SCALE GENOMIC DNA]</scope>
    <source>
        <strain evidence="2">LX32</strain>
    </source>
</reference>